<organism evidence="7 8">
    <name type="scientific">Podospora aff. communis PSN243</name>
    <dbReference type="NCBI Taxonomy" id="3040156"/>
    <lineage>
        <taxon>Eukaryota</taxon>
        <taxon>Fungi</taxon>
        <taxon>Dikarya</taxon>
        <taxon>Ascomycota</taxon>
        <taxon>Pezizomycotina</taxon>
        <taxon>Sordariomycetes</taxon>
        <taxon>Sordariomycetidae</taxon>
        <taxon>Sordariales</taxon>
        <taxon>Podosporaceae</taxon>
        <taxon>Podospora</taxon>
    </lineage>
</organism>
<evidence type="ECO:0000256" key="5">
    <source>
        <dbReference type="ARBA" id="ARBA00023002"/>
    </source>
</evidence>
<dbReference type="PROSITE" id="PS00862">
    <property type="entry name" value="OX2_COVAL_FAD"/>
    <property type="match status" value="1"/>
</dbReference>
<dbReference type="PANTHER" id="PTHR42973:SF39">
    <property type="entry name" value="FAD-BINDING PCMH-TYPE DOMAIN-CONTAINING PROTEIN"/>
    <property type="match status" value="1"/>
</dbReference>
<dbReference type="GO" id="GO:0071949">
    <property type="term" value="F:FAD binding"/>
    <property type="evidence" value="ECO:0007669"/>
    <property type="project" value="InterPro"/>
</dbReference>
<evidence type="ECO:0000256" key="2">
    <source>
        <dbReference type="ARBA" id="ARBA00005466"/>
    </source>
</evidence>
<dbReference type="InterPro" id="IPR006093">
    <property type="entry name" value="Oxy_OxRdtase_FAD_BS"/>
</dbReference>
<evidence type="ECO:0000313" key="7">
    <source>
        <dbReference type="EMBL" id="KAK4444692.1"/>
    </source>
</evidence>
<comment type="cofactor">
    <cofactor evidence="1">
        <name>FAD</name>
        <dbReference type="ChEBI" id="CHEBI:57692"/>
    </cofactor>
</comment>
<reference evidence="7" key="1">
    <citation type="journal article" date="2023" name="Mol. Phylogenet. Evol.">
        <title>Genome-scale phylogeny and comparative genomics of the fungal order Sordariales.</title>
        <authorList>
            <person name="Hensen N."/>
            <person name="Bonometti L."/>
            <person name="Westerberg I."/>
            <person name="Brannstrom I.O."/>
            <person name="Guillou S."/>
            <person name="Cros-Aarteil S."/>
            <person name="Calhoun S."/>
            <person name="Haridas S."/>
            <person name="Kuo A."/>
            <person name="Mondo S."/>
            <person name="Pangilinan J."/>
            <person name="Riley R."/>
            <person name="LaButti K."/>
            <person name="Andreopoulos B."/>
            <person name="Lipzen A."/>
            <person name="Chen C."/>
            <person name="Yan M."/>
            <person name="Daum C."/>
            <person name="Ng V."/>
            <person name="Clum A."/>
            <person name="Steindorff A."/>
            <person name="Ohm R.A."/>
            <person name="Martin F."/>
            <person name="Silar P."/>
            <person name="Natvig D.O."/>
            <person name="Lalanne C."/>
            <person name="Gautier V."/>
            <person name="Ament-Velasquez S.L."/>
            <person name="Kruys A."/>
            <person name="Hutchinson M.I."/>
            <person name="Powell A.J."/>
            <person name="Barry K."/>
            <person name="Miller A.N."/>
            <person name="Grigoriev I.V."/>
            <person name="Debuchy R."/>
            <person name="Gladieux P."/>
            <person name="Hiltunen Thoren M."/>
            <person name="Johannesson H."/>
        </authorList>
    </citation>
    <scope>NUCLEOTIDE SEQUENCE</scope>
    <source>
        <strain evidence="7">PSN243</strain>
    </source>
</reference>
<dbReference type="InterPro" id="IPR050416">
    <property type="entry name" value="FAD-linked_Oxidoreductase"/>
</dbReference>
<dbReference type="Gene3D" id="3.30.43.10">
    <property type="entry name" value="Uridine Diphospho-n-acetylenolpyruvylglucosamine Reductase, domain 2"/>
    <property type="match status" value="1"/>
</dbReference>
<accession>A0AAV9G953</accession>
<evidence type="ECO:0000313" key="8">
    <source>
        <dbReference type="Proteomes" id="UP001321760"/>
    </source>
</evidence>
<comment type="caution">
    <text evidence="7">The sequence shown here is derived from an EMBL/GenBank/DDBJ whole genome shotgun (WGS) entry which is preliminary data.</text>
</comment>
<gene>
    <name evidence="7" type="ORF">QBC34DRAFT_308452</name>
</gene>
<dbReference type="AlphaFoldDB" id="A0AAV9G953"/>
<dbReference type="PANTHER" id="PTHR42973">
    <property type="entry name" value="BINDING OXIDOREDUCTASE, PUTATIVE (AFU_ORTHOLOGUE AFUA_1G17690)-RELATED"/>
    <property type="match status" value="1"/>
</dbReference>
<dbReference type="GO" id="GO:0016491">
    <property type="term" value="F:oxidoreductase activity"/>
    <property type="evidence" value="ECO:0007669"/>
    <property type="project" value="UniProtKB-KW"/>
</dbReference>
<dbReference type="InterPro" id="IPR006094">
    <property type="entry name" value="Oxid_FAD_bind_N"/>
</dbReference>
<keyword evidence="4" id="KW-0274">FAD</keyword>
<dbReference type="InterPro" id="IPR016167">
    <property type="entry name" value="FAD-bd_PCMH_sub1"/>
</dbReference>
<dbReference type="InterPro" id="IPR036318">
    <property type="entry name" value="FAD-bd_PCMH-like_sf"/>
</dbReference>
<protein>
    <submittedName>
        <fullName evidence="7">FAD binding domain protein</fullName>
    </submittedName>
</protein>
<dbReference type="Proteomes" id="UP001321760">
    <property type="component" value="Unassembled WGS sequence"/>
</dbReference>
<dbReference type="SUPFAM" id="SSF56176">
    <property type="entry name" value="FAD-binding/transporter-associated domain-like"/>
    <property type="match status" value="1"/>
</dbReference>
<comment type="similarity">
    <text evidence="2">Belongs to the oxygen-dependent FAD-linked oxidoreductase family.</text>
</comment>
<evidence type="ECO:0000256" key="1">
    <source>
        <dbReference type="ARBA" id="ARBA00001974"/>
    </source>
</evidence>
<keyword evidence="8" id="KW-1185">Reference proteome</keyword>
<feature type="domain" description="FAD-binding PCMH-type" evidence="6">
    <location>
        <begin position="31"/>
        <end position="217"/>
    </location>
</feature>
<dbReference type="PROSITE" id="PS51387">
    <property type="entry name" value="FAD_PCMH"/>
    <property type="match status" value="1"/>
</dbReference>
<name>A0AAV9G953_9PEZI</name>
<keyword evidence="5" id="KW-0560">Oxidoreductase</keyword>
<sequence>MAVIKRRDATDAADFEEAVWGRHIFNRRRDTSRVPFAVCEAETAADVVACVEFAKQHNTRVSVRSGGHSWAAWSVRHGAVLVDLIYLDQKEGEWGGEFSYDPVTKIVSAPPSASGRELNEFLAEKTDAEDGKSRWFPGGHCPDVALGGFLLQGGMGWNCKNWGWACEAIVGIDVVTADAKQLHCSATTNPDLFWAAKGAGPGFPAIVTRFHLQTRPLETLYQSLYFFPLSDFQAVFRWVSAAAPSADPLTEIVVVTSHFAIDDFESPMVLANFLTFQPTDDAAQNALSALTDAMPDTLTPIMAIDCEETDLDTQYAMQTQANPEDYRYCVDNVYVSNDVADIPALLEPAFTSLPSKQSAALWFAMNPTSRRPLSDMALSMQSDHYVSLYAVWEDEASDENCVGWVRNSMKTLERSSVGSYLGDADFQARRTKFWSEEAGKRLKEVRKKWDPEGRICGYLDEGDKSGAEGLRNEFEWEVGTEL</sequence>
<dbReference type="Gene3D" id="3.30.465.10">
    <property type="match status" value="1"/>
</dbReference>
<evidence type="ECO:0000259" key="6">
    <source>
        <dbReference type="PROSITE" id="PS51387"/>
    </source>
</evidence>
<reference evidence="7" key="2">
    <citation type="submission" date="2023-05" db="EMBL/GenBank/DDBJ databases">
        <authorList>
            <consortium name="Lawrence Berkeley National Laboratory"/>
            <person name="Steindorff A."/>
            <person name="Hensen N."/>
            <person name="Bonometti L."/>
            <person name="Westerberg I."/>
            <person name="Brannstrom I.O."/>
            <person name="Guillou S."/>
            <person name="Cros-Aarteil S."/>
            <person name="Calhoun S."/>
            <person name="Haridas S."/>
            <person name="Kuo A."/>
            <person name="Mondo S."/>
            <person name="Pangilinan J."/>
            <person name="Riley R."/>
            <person name="Labutti K."/>
            <person name="Andreopoulos B."/>
            <person name="Lipzen A."/>
            <person name="Chen C."/>
            <person name="Yanf M."/>
            <person name="Daum C."/>
            <person name="Ng V."/>
            <person name="Clum A."/>
            <person name="Ohm R."/>
            <person name="Martin F."/>
            <person name="Silar P."/>
            <person name="Natvig D."/>
            <person name="Lalanne C."/>
            <person name="Gautier V."/>
            <person name="Ament-Velasquez S.L."/>
            <person name="Kruys A."/>
            <person name="Hutchinson M.I."/>
            <person name="Powell A.J."/>
            <person name="Barry K."/>
            <person name="Miller A.N."/>
            <person name="Grigoriev I.V."/>
            <person name="Debuchy R."/>
            <person name="Gladieux P."/>
            <person name="Thoren M.H."/>
            <person name="Johannesson H."/>
        </authorList>
    </citation>
    <scope>NUCLEOTIDE SEQUENCE</scope>
    <source>
        <strain evidence="7">PSN243</strain>
    </source>
</reference>
<dbReference type="InterPro" id="IPR016166">
    <property type="entry name" value="FAD-bd_PCMH"/>
</dbReference>
<keyword evidence="3" id="KW-0285">Flavoprotein</keyword>
<dbReference type="EMBL" id="MU865974">
    <property type="protein sequence ID" value="KAK4444692.1"/>
    <property type="molecule type" value="Genomic_DNA"/>
</dbReference>
<dbReference type="InterPro" id="IPR016169">
    <property type="entry name" value="FAD-bd_PCMH_sub2"/>
</dbReference>
<proteinExistence type="inferred from homology"/>
<evidence type="ECO:0000256" key="4">
    <source>
        <dbReference type="ARBA" id="ARBA00022827"/>
    </source>
</evidence>
<evidence type="ECO:0000256" key="3">
    <source>
        <dbReference type="ARBA" id="ARBA00022630"/>
    </source>
</evidence>
<dbReference type="Gene3D" id="3.40.462.20">
    <property type="match status" value="1"/>
</dbReference>
<dbReference type="Pfam" id="PF01565">
    <property type="entry name" value="FAD_binding_4"/>
    <property type="match status" value="1"/>
</dbReference>